<dbReference type="Proteomes" id="UP000503330">
    <property type="component" value="Chromosome"/>
</dbReference>
<evidence type="ECO:0000313" key="2">
    <source>
        <dbReference type="EMBL" id="MCR0233084.1"/>
    </source>
</evidence>
<sequence length="54" mass="6020">MFDKRGVVLMEALFLLMILGILALLCLQCAGMTHTMHDTGKGYDNDAVEEAYQK</sequence>
<gene>
    <name evidence="3" type="ORF">G4D54_10480</name>
    <name evidence="2" type="ORF">MKC95_09935</name>
</gene>
<reference evidence="2" key="2">
    <citation type="journal article" date="2022" name="Clin. Infect. Dis.">
        <title>Association between Clostridium innocuum and antibiotic-associated diarrhea in adults and children: A cross-sectional study and comparative genomics analysis.</title>
        <authorList>
            <person name="Cherny K.E."/>
            <person name="Muscat E.B."/>
            <person name="Balaji A."/>
            <person name="Mukherjee J."/>
            <person name="Ozer E.A."/>
            <person name="Angarone M.P."/>
            <person name="Hauser A.R."/>
            <person name="Sichel J.S."/>
            <person name="Amponsah E."/>
            <person name="Kociolek L.K."/>
        </authorList>
    </citation>
    <scope>NUCLEOTIDE SEQUENCE</scope>
    <source>
        <strain evidence="2">NU1-AC-029v</strain>
    </source>
</reference>
<keyword evidence="1" id="KW-1133">Transmembrane helix</keyword>
<keyword evidence="1" id="KW-0472">Membrane</keyword>
<evidence type="ECO:0000313" key="4">
    <source>
        <dbReference type="Proteomes" id="UP000503330"/>
    </source>
</evidence>
<evidence type="ECO:0000313" key="3">
    <source>
        <dbReference type="EMBL" id="QJA02837.1"/>
    </source>
</evidence>
<protein>
    <submittedName>
        <fullName evidence="2">Uncharacterized protein</fullName>
    </submittedName>
</protein>
<dbReference type="Proteomes" id="UP001203972">
    <property type="component" value="Unassembled WGS sequence"/>
</dbReference>
<dbReference type="AlphaFoldDB" id="A0AA92KZX8"/>
<reference evidence="3 4" key="1">
    <citation type="submission" date="2020-02" db="EMBL/GenBank/DDBJ databases">
        <authorList>
            <person name="Kociolek L.K."/>
            <person name="Ozer E.A."/>
        </authorList>
    </citation>
    <scope>NUCLEOTIDE SEQUENCE [LARGE SCALE GENOMIC DNA]</scope>
    <source>
        <strain evidence="3 4">ATCC 14501</strain>
    </source>
</reference>
<name>A0AA92KZX8_CLOIN</name>
<proteinExistence type="predicted"/>
<dbReference type="EMBL" id="JAKTMA010000015">
    <property type="protein sequence ID" value="MCR0233084.1"/>
    <property type="molecule type" value="Genomic_DNA"/>
</dbReference>
<evidence type="ECO:0000256" key="1">
    <source>
        <dbReference type="SAM" id="Phobius"/>
    </source>
</evidence>
<organism evidence="2 5">
    <name type="scientific">Clostridium innocuum</name>
    <dbReference type="NCBI Taxonomy" id="1522"/>
    <lineage>
        <taxon>Bacteria</taxon>
        <taxon>Bacillati</taxon>
        <taxon>Bacillota</taxon>
        <taxon>Clostridia</taxon>
        <taxon>Eubacteriales</taxon>
        <taxon>Clostridiaceae</taxon>
        <taxon>Clostridium</taxon>
    </lineage>
</organism>
<accession>A0AA92KZX8</accession>
<evidence type="ECO:0000313" key="5">
    <source>
        <dbReference type="Proteomes" id="UP001203972"/>
    </source>
</evidence>
<feature type="transmembrane region" description="Helical" evidence="1">
    <location>
        <begin position="6"/>
        <end position="27"/>
    </location>
</feature>
<dbReference type="EMBL" id="CP048838">
    <property type="protein sequence ID" value="QJA02837.1"/>
    <property type="molecule type" value="Genomic_DNA"/>
</dbReference>
<dbReference type="RefSeq" id="WP_002609069.1">
    <property type="nucleotide sequence ID" value="NZ_AP025565.1"/>
</dbReference>
<keyword evidence="1" id="KW-0812">Transmembrane</keyword>
<dbReference type="GeneID" id="61925967"/>